<dbReference type="PATRIC" id="fig|271.14.peg.833"/>
<dbReference type="InterPro" id="IPR050275">
    <property type="entry name" value="PGM_Phosphatase"/>
</dbReference>
<reference evidence="5 6" key="1">
    <citation type="submission" date="2015-07" db="EMBL/GenBank/DDBJ databases">
        <authorList>
            <person name="Noorani M."/>
        </authorList>
    </citation>
    <scope>NUCLEOTIDE SEQUENCE [LARGE SCALE GENOMIC DNA]</scope>
    <source>
        <strain evidence="6">ATCC 25104 / DSM 625 / JCM 10724 / NBRC 103206 / NCIMB 11243 / YT-1</strain>
    </source>
</reference>
<evidence type="ECO:0000256" key="3">
    <source>
        <dbReference type="PIRSR" id="PIRSR613078-1"/>
    </source>
</evidence>
<gene>
    <name evidence="5" type="primary">pspB_1</name>
    <name evidence="5" type="ORF">BVI061214_00751</name>
</gene>
<keyword evidence="2" id="KW-0413">Isomerase</keyword>
<feature type="active site" description="Proton donor/acceptor" evidence="3">
    <location>
        <position position="84"/>
    </location>
</feature>
<feature type="binding site" evidence="4">
    <location>
        <begin position="8"/>
        <end position="15"/>
    </location>
    <ligand>
        <name>substrate</name>
    </ligand>
</feature>
<evidence type="ECO:0000313" key="6">
    <source>
        <dbReference type="Proteomes" id="UP000037685"/>
    </source>
</evidence>
<dbReference type="PANTHER" id="PTHR48100">
    <property type="entry name" value="BROAD-SPECIFICITY PHOSPHATASE YOR283W-RELATED"/>
    <property type="match status" value="1"/>
</dbReference>
<accession>A0A0M9AD15</accession>
<evidence type="ECO:0000256" key="1">
    <source>
        <dbReference type="ARBA" id="ARBA00023152"/>
    </source>
</evidence>
<sequence>MKELWLIRHGETAWNAEKRFQGHLDVPLSPVGIGQAFRLAQRLARSRQTFDSLHASDLRRAWETAEPLAAALGLPLKTTPLLREIDVGKLAGLTREEAEARYPDFAQSLLQDPWHTPRPGGESMAQLAQRFQAFLEGLPPGRHLVVTHGGVIRAALKLVLNLEGDTWRRFHIPNTSITRVLFPGLEVLSVADAGHLETWSDWLSDESLQ</sequence>
<feature type="binding site" evidence="4">
    <location>
        <position position="60"/>
    </location>
    <ligand>
        <name>substrate</name>
    </ligand>
</feature>
<dbReference type="GO" id="GO:0016791">
    <property type="term" value="F:phosphatase activity"/>
    <property type="evidence" value="ECO:0007669"/>
    <property type="project" value="TreeGrafter"/>
</dbReference>
<dbReference type="InterPro" id="IPR029033">
    <property type="entry name" value="His_PPase_superfam"/>
</dbReference>
<dbReference type="AlphaFoldDB" id="A0A0M9AD15"/>
<dbReference type="SMART" id="SM00855">
    <property type="entry name" value="PGAM"/>
    <property type="match status" value="1"/>
</dbReference>
<evidence type="ECO:0000256" key="2">
    <source>
        <dbReference type="ARBA" id="ARBA00023235"/>
    </source>
</evidence>
<dbReference type="GO" id="GO:0005737">
    <property type="term" value="C:cytoplasm"/>
    <property type="evidence" value="ECO:0007669"/>
    <property type="project" value="TreeGrafter"/>
</dbReference>
<dbReference type="CDD" id="cd07067">
    <property type="entry name" value="HP_PGM_like"/>
    <property type="match status" value="1"/>
</dbReference>
<name>A0A0M9AD15_THEAQ</name>
<dbReference type="Proteomes" id="UP000037685">
    <property type="component" value="Unassembled WGS sequence"/>
</dbReference>
<feature type="active site" description="Tele-phosphohistidine intermediate" evidence="3">
    <location>
        <position position="9"/>
    </location>
</feature>
<keyword evidence="1" id="KW-0324">Glycolysis</keyword>
<evidence type="ECO:0000256" key="4">
    <source>
        <dbReference type="PIRSR" id="PIRSR613078-2"/>
    </source>
</evidence>
<dbReference type="PROSITE" id="PS00175">
    <property type="entry name" value="PG_MUTASE"/>
    <property type="match status" value="1"/>
</dbReference>
<dbReference type="Pfam" id="PF00300">
    <property type="entry name" value="His_Phos_1"/>
    <property type="match status" value="1"/>
</dbReference>
<comment type="caution">
    <text evidence="5">The sequence shown here is derived from an EMBL/GenBank/DDBJ whole genome shotgun (WGS) entry which is preliminary data.</text>
</comment>
<proteinExistence type="predicted"/>
<protein>
    <submittedName>
        <fullName evidence="5">Putative phosphoserine phosphatase 2</fullName>
        <ecNumber evidence="5">3.1.3.3</ecNumber>
    </submittedName>
</protein>
<dbReference type="InterPro" id="IPR013078">
    <property type="entry name" value="His_Pase_superF_clade-1"/>
</dbReference>
<keyword evidence="5" id="KW-0378">Hydrolase</keyword>
<evidence type="ECO:0000313" key="5">
    <source>
        <dbReference type="EMBL" id="KOX89579.1"/>
    </source>
</evidence>
<organism evidence="5 6">
    <name type="scientific">Thermus aquaticus</name>
    <dbReference type="NCBI Taxonomy" id="271"/>
    <lineage>
        <taxon>Bacteria</taxon>
        <taxon>Thermotogati</taxon>
        <taxon>Deinococcota</taxon>
        <taxon>Deinococci</taxon>
        <taxon>Thermales</taxon>
        <taxon>Thermaceae</taxon>
        <taxon>Thermus</taxon>
    </lineage>
</organism>
<dbReference type="InterPro" id="IPR001345">
    <property type="entry name" value="PG/BPGM_mutase_AS"/>
</dbReference>
<dbReference type="RefSeq" id="WP_053767384.1">
    <property type="nucleotide sequence ID" value="NZ_LHCI01000106.1"/>
</dbReference>
<dbReference type="PANTHER" id="PTHR48100:SF1">
    <property type="entry name" value="HISTIDINE PHOSPHATASE FAMILY PROTEIN-RELATED"/>
    <property type="match status" value="1"/>
</dbReference>
<dbReference type="Gene3D" id="3.40.50.1240">
    <property type="entry name" value="Phosphoglycerate mutase-like"/>
    <property type="match status" value="1"/>
</dbReference>
<dbReference type="PIRSF" id="PIRSF000709">
    <property type="entry name" value="6PFK_2-Ptase"/>
    <property type="match status" value="1"/>
</dbReference>
<dbReference type="EC" id="3.1.3.3" evidence="5"/>
<dbReference type="SUPFAM" id="SSF53254">
    <property type="entry name" value="Phosphoglycerate mutase-like"/>
    <property type="match status" value="1"/>
</dbReference>
<dbReference type="EMBL" id="LHCI01000106">
    <property type="protein sequence ID" value="KOX89579.1"/>
    <property type="molecule type" value="Genomic_DNA"/>
</dbReference>